<comment type="caution">
    <text evidence="1">The sequence shown here is derived from an EMBL/GenBank/DDBJ whole genome shotgun (WGS) entry which is preliminary data.</text>
</comment>
<dbReference type="InterPro" id="IPR027417">
    <property type="entry name" value="P-loop_NTPase"/>
</dbReference>
<dbReference type="OrthoDB" id="77741at2759"/>
<evidence type="ECO:0000313" key="2">
    <source>
        <dbReference type="Proteomes" id="UP000028582"/>
    </source>
</evidence>
<accession>A0A081AZN0</accession>
<sequence>MEWRSTRWGSLAYDLSSQYFLLEKEDVDESGLPPVRMTLYCMSTFHRQFEFLRGEVLSEGHLGWILGPPGTGKSTTAMAFVPTLNRREWIVTSCVGDACRPWEIPRGHGDSYSCKGFHVWSLILDEYLNAIKNDDVFQSVSQCLDSPAVLPDEEMSRAAMVESKYYYTGGSCRYMFYFRTATVATKLSGAVNSLNDATSVATSGQRSSSSINRLFGCPSDLMACGPDAIKKVMSTHQDNPNPALDGWKLEMEFFASLRNGGLALVDAAGNTVDTWGQSVIVVADGIPALSSANPIWIQPLK</sequence>
<protein>
    <submittedName>
        <fullName evidence="1">Uncharacterized protein</fullName>
    </submittedName>
</protein>
<evidence type="ECO:0000313" key="1">
    <source>
        <dbReference type="EMBL" id="ETO84341.1"/>
    </source>
</evidence>
<dbReference type="AlphaFoldDB" id="A0A081AZN0"/>
<organism evidence="1 2">
    <name type="scientific">Phytophthora nicotianae P1976</name>
    <dbReference type="NCBI Taxonomy" id="1317066"/>
    <lineage>
        <taxon>Eukaryota</taxon>
        <taxon>Sar</taxon>
        <taxon>Stramenopiles</taxon>
        <taxon>Oomycota</taxon>
        <taxon>Peronosporomycetes</taxon>
        <taxon>Peronosporales</taxon>
        <taxon>Peronosporaceae</taxon>
        <taxon>Phytophthora</taxon>
    </lineage>
</organism>
<proteinExistence type="predicted"/>
<name>A0A081AZN0_PHYNI</name>
<dbReference type="SUPFAM" id="SSF52540">
    <property type="entry name" value="P-loop containing nucleoside triphosphate hydrolases"/>
    <property type="match status" value="2"/>
</dbReference>
<dbReference type="Proteomes" id="UP000028582">
    <property type="component" value="Unassembled WGS sequence"/>
</dbReference>
<dbReference type="EMBL" id="ANJA01000333">
    <property type="protein sequence ID" value="ETO84341.1"/>
    <property type="molecule type" value="Genomic_DNA"/>
</dbReference>
<reference evidence="1 2" key="1">
    <citation type="submission" date="2013-11" db="EMBL/GenBank/DDBJ databases">
        <title>The Genome Sequence of Phytophthora parasitica P1976.</title>
        <authorList>
            <consortium name="The Broad Institute Genomics Platform"/>
            <person name="Russ C."/>
            <person name="Tyler B."/>
            <person name="Panabieres F."/>
            <person name="Shan W."/>
            <person name="Tripathy S."/>
            <person name="Grunwald N."/>
            <person name="Machado M."/>
            <person name="Johnson C.S."/>
            <person name="Walker B."/>
            <person name="Young S."/>
            <person name="Zeng Q."/>
            <person name="Gargeya S."/>
            <person name="Fitzgerald M."/>
            <person name="Haas B."/>
            <person name="Abouelleil A."/>
            <person name="Allen A.W."/>
            <person name="Alvarado L."/>
            <person name="Arachchi H.M."/>
            <person name="Berlin A.M."/>
            <person name="Chapman S.B."/>
            <person name="Gainer-Dewar J."/>
            <person name="Goldberg J."/>
            <person name="Griggs A."/>
            <person name="Gujja S."/>
            <person name="Hansen M."/>
            <person name="Howarth C."/>
            <person name="Imamovic A."/>
            <person name="Ireland A."/>
            <person name="Larimer J."/>
            <person name="McCowan C."/>
            <person name="Murphy C."/>
            <person name="Pearson M."/>
            <person name="Poon T.W."/>
            <person name="Priest M."/>
            <person name="Roberts A."/>
            <person name="Saif S."/>
            <person name="Shea T."/>
            <person name="Sisk P."/>
            <person name="Sykes S."/>
            <person name="Wortman J."/>
            <person name="Nusbaum C."/>
            <person name="Birren B."/>
        </authorList>
    </citation>
    <scope>NUCLEOTIDE SEQUENCE [LARGE SCALE GENOMIC DNA]</scope>
    <source>
        <strain evidence="1 2">P1976</strain>
    </source>
</reference>
<gene>
    <name evidence="1" type="ORF">F444_01740</name>
</gene>